<evidence type="ECO:0000313" key="12">
    <source>
        <dbReference type="EMBL" id="KAK7442984.1"/>
    </source>
</evidence>
<evidence type="ECO:0000313" key="13">
    <source>
        <dbReference type="Proteomes" id="UP001498398"/>
    </source>
</evidence>
<evidence type="ECO:0000256" key="10">
    <source>
        <dbReference type="RuleBase" id="RU361208"/>
    </source>
</evidence>
<organism evidence="12 13">
    <name type="scientific">Marasmiellus scandens</name>
    <dbReference type="NCBI Taxonomy" id="2682957"/>
    <lineage>
        <taxon>Eukaryota</taxon>
        <taxon>Fungi</taxon>
        <taxon>Dikarya</taxon>
        <taxon>Basidiomycota</taxon>
        <taxon>Agaricomycotina</taxon>
        <taxon>Agaricomycetes</taxon>
        <taxon>Agaricomycetidae</taxon>
        <taxon>Agaricales</taxon>
        <taxon>Marasmiineae</taxon>
        <taxon>Omphalotaceae</taxon>
        <taxon>Marasmiellus</taxon>
    </lineage>
</organism>
<name>A0ABR1IWM4_9AGAR</name>
<evidence type="ECO:0000256" key="11">
    <source>
        <dbReference type="SAM" id="MobiDB-lite"/>
    </source>
</evidence>
<evidence type="ECO:0000256" key="3">
    <source>
        <dbReference type="ARBA" id="ARBA00007799"/>
    </source>
</evidence>
<comment type="caution">
    <text evidence="12">The sequence shown here is derived from an EMBL/GenBank/DDBJ whole genome shotgun (WGS) entry which is preliminary data.</text>
</comment>
<feature type="compositionally biased region" description="Polar residues" evidence="11">
    <location>
        <begin position="103"/>
        <end position="112"/>
    </location>
</feature>
<gene>
    <name evidence="12" type="ORF">VKT23_015928</name>
</gene>
<feature type="signal peptide" evidence="10">
    <location>
        <begin position="1"/>
        <end position="22"/>
    </location>
</feature>
<dbReference type="Pfam" id="PF07335">
    <property type="entry name" value="Glyco_hydro_75"/>
    <property type="match status" value="1"/>
</dbReference>
<comment type="subcellular location">
    <subcellularLocation>
        <location evidence="2 10">Secreted</location>
    </subcellularLocation>
</comment>
<feature type="region of interest" description="Disordered" evidence="11">
    <location>
        <begin position="62"/>
        <end position="112"/>
    </location>
</feature>
<keyword evidence="4" id="KW-0964">Secreted</keyword>
<dbReference type="EMBL" id="JBANRG010000056">
    <property type="protein sequence ID" value="KAK7442984.1"/>
    <property type="molecule type" value="Genomic_DNA"/>
</dbReference>
<evidence type="ECO:0000256" key="8">
    <source>
        <dbReference type="ARBA" id="ARBA00023295"/>
    </source>
</evidence>
<keyword evidence="6 10" id="KW-0378">Hydrolase</keyword>
<dbReference type="PANTHER" id="PTHR42061">
    <property type="entry name" value="ENDO-CHITOSANASE"/>
    <property type="match status" value="1"/>
</dbReference>
<protein>
    <recommendedName>
        <fullName evidence="10">Endo-chitosanase</fullName>
        <ecNumber evidence="10">3.2.1.132</ecNumber>
    </recommendedName>
</protein>
<evidence type="ECO:0000256" key="2">
    <source>
        <dbReference type="ARBA" id="ARBA00004613"/>
    </source>
</evidence>
<accession>A0ABR1IWM4</accession>
<keyword evidence="7" id="KW-0119">Carbohydrate metabolism</keyword>
<feature type="compositionally biased region" description="Acidic residues" evidence="11">
    <location>
        <begin position="69"/>
        <end position="91"/>
    </location>
</feature>
<evidence type="ECO:0000256" key="4">
    <source>
        <dbReference type="ARBA" id="ARBA00022525"/>
    </source>
</evidence>
<keyword evidence="9 10" id="KW-0624">Polysaccharide degradation</keyword>
<keyword evidence="8 10" id="KW-0326">Glycosidase</keyword>
<dbReference type="EC" id="3.2.1.132" evidence="10"/>
<comment type="catalytic activity">
    <reaction evidence="1 10">
        <text>Endohydrolysis of beta-(1-&gt;4)-linkages between D-glucosamine residues in a partly acetylated chitosan.</text>
        <dbReference type="EC" id="3.2.1.132"/>
    </reaction>
</comment>
<evidence type="ECO:0000256" key="7">
    <source>
        <dbReference type="ARBA" id="ARBA00023277"/>
    </source>
</evidence>
<feature type="chain" id="PRO_5044986888" description="Endo-chitosanase" evidence="10">
    <location>
        <begin position="23"/>
        <end position="326"/>
    </location>
</feature>
<evidence type="ECO:0000256" key="9">
    <source>
        <dbReference type="ARBA" id="ARBA00023326"/>
    </source>
</evidence>
<dbReference type="Proteomes" id="UP001498398">
    <property type="component" value="Unassembled WGS sequence"/>
</dbReference>
<dbReference type="PANTHER" id="PTHR42061:SF4">
    <property type="entry name" value="ENDO-CHITOSANASE"/>
    <property type="match status" value="1"/>
</dbReference>
<sequence>MRCNTLVSFLGLIFMLSEPVDSLPAHSSGTTTHMRLRLNAHRQLRGKAALAGLEHSTLEGLHRIRRDDGDGDDQEGDWNSGEDDGEDDEDDRNFSNDVDPINNIASSSNGQSPFEAASDIDVAGIYAAVQTATSKPLGEFSSAEQSGSGGDEMVTVYGDFMDGDDLSIRAMSFIADMDVDCDGVESCANDPSGQGQTTWGFLNAEQVPFYVLPQSLVFGETDGGFVQPNSLGAIICGGKMFYAIMGDTNGDEVEHIGEASILLAQTCFQNDGLGGNCGHATLDVAYIVFGEVVPPGDKQVTIDIQGLKDLGDNTVRAFQKGLGLRN</sequence>
<dbReference type="InterPro" id="IPR009939">
    <property type="entry name" value="Chitosanase_fungal"/>
</dbReference>
<evidence type="ECO:0000256" key="5">
    <source>
        <dbReference type="ARBA" id="ARBA00022729"/>
    </source>
</evidence>
<evidence type="ECO:0000256" key="1">
    <source>
        <dbReference type="ARBA" id="ARBA00000405"/>
    </source>
</evidence>
<comment type="similarity">
    <text evidence="3 10">Belongs to the glycosyl hydrolase 75 family.</text>
</comment>
<proteinExistence type="inferred from homology"/>
<reference evidence="12 13" key="1">
    <citation type="submission" date="2024-01" db="EMBL/GenBank/DDBJ databases">
        <title>A draft genome for the cacao thread blight pathogen Marasmiellus scandens.</title>
        <authorList>
            <person name="Baruah I.K."/>
            <person name="Leung J."/>
            <person name="Bukari Y."/>
            <person name="Amoako-Attah I."/>
            <person name="Meinhardt L.W."/>
            <person name="Bailey B.A."/>
            <person name="Cohen S.P."/>
        </authorList>
    </citation>
    <scope>NUCLEOTIDE SEQUENCE [LARGE SCALE GENOMIC DNA]</scope>
    <source>
        <strain evidence="12 13">GH-19</strain>
    </source>
</reference>
<keyword evidence="5 10" id="KW-0732">Signal</keyword>
<comment type="function">
    <text evidence="10">Chitosanase catalyzing the endo-type cleavage of chitosan, the deacylated form of chitin. Chitosanase may be crucial in the degradation of the deacetylated portion of chitin in the fungal cell wall.</text>
</comment>
<evidence type="ECO:0000256" key="6">
    <source>
        <dbReference type="ARBA" id="ARBA00022801"/>
    </source>
</evidence>
<keyword evidence="13" id="KW-1185">Reference proteome</keyword>